<dbReference type="Gene3D" id="3.90.79.10">
    <property type="entry name" value="Nucleoside Triphosphate Pyrophosphohydrolase"/>
    <property type="match status" value="1"/>
</dbReference>
<protein>
    <submittedName>
        <fullName evidence="5">NUDIX hydrolase</fullName>
    </submittedName>
</protein>
<accession>A0AA47KND7</accession>
<organism evidence="5 6">
    <name type="scientific">Salinivibrio kushneri</name>
    <dbReference type="NCBI Taxonomy" id="1908198"/>
    <lineage>
        <taxon>Bacteria</taxon>
        <taxon>Pseudomonadati</taxon>
        <taxon>Pseudomonadota</taxon>
        <taxon>Gammaproteobacteria</taxon>
        <taxon>Vibrionales</taxon>
        <taxon>Vibrionaceae</taxon>
        <taxon>Salinivibrio</taxon>
    </lineage>
</organism>
<dbReference type="CDD" id="cd02883">
    <property type="entry name" value="NUDIX_Hydrolase"/>
    <property type="match status" value="1"/>
</dbReference>
<dbReference type="InterPro" id="IPR020084">
    <property type="entry name" value="NUDIX_hydrolase_CS"/>
</dbReference>
<dbReference type="PANTHER" id="PTHR43046:SF15">
    <property type="entry name" value="MUTT_NUDIX FAMILY PROTEIN"/>
    <property type="match status" value="1"/>
</dbReference>
<dbReference type="Proteomes" id="UP001164748">
    <property type="component" value="Plasmid unnamed"/>
</dbReference>
<dbReference type="PROSITE" id="PS00893">
    <property type="entry name" value="NUDIX_BOX"/>
    <property type="match status" value="1"/>
</dbReference>
<comment type="cofactor">
    <cofactor evidence="1">
        <name>Mg(2+)</name>
        <dbReference type="ChEBI" id="CHEBI:18420"/>
    </cofactor>
</comment>
<geneLocation type="plasmid" evidence="5 6">
    <name>unnamed</name>
</geneLocation>
<evidence type="ECO:0000259" key="4">
    <source>
        <dbReference type="PROSITE" id="PS51462"/>
    </source>
</evidence>
<sequence>MQIIAKHTDERVLPLAGKAIIKRNAARAIALDGDEILLMYTARYDDYSLPGGGMDEGETPEQAMIRELEEETGAQHIRDIRPFGCFEEYRPWYRDGADVMHMLSYCFYCQVDRELGTPTFEHYEIHNGMRPVWVSIGYAIAHNKAVMANSEKAGQSLVRETMLLEMIASQRLEQRHATA</sequence>
<evidence type="ECO:0000256" key="1">
    <source>
        <dbReference type="ARBA" id="ARBA00001946"/>
    </source>
</evidence>
<dbReference type="InterPro" id="IPR020476">
    <property type="entry name" value="Nudix_hydrolase"/>
</dbReference>
<dbReference type="RefSeq" id="WP_269580182.1">
    <property type="nucleotide sequence ID" value="NZ_CP114589.1"/>
</dbReference>
<gene>
    <name evidence="5" type="ORF">N8M53_15170</name>
</gene>
<dbReference type="EMBL" id="CP114589">
    <property type="protein sequence ID" value="WBA10146.1"/>
    <property type="molecule type" value="Genomic_DNA"/>
</dbReference>
<proteinExistence type="inferred from homology"/>
<keyword evidence="5" id="KW-0614">Plasmid</keyword>
<evidence type="ECO:0000256" key="3">
    <source>
        <dbReference type="RuleBase" id="RU003476"/>
    </source>
</evidence>
<dbReference type="Pfam" id="PF00293">
    <property type="entry name" value="NUDIX"/>
    <property type="match status" value="1"/>
</dbReference>
<dbReference type="PANTHER" id="PTHR43046">
    <property type="entry name" value="GDP-MANNOSE MANNOSYL HYDROLASE"/>
    <property type="match status" value="1"/>
</dbReference>
<evidence type="ECO:0000313" key="5">
    <source>
        <dbReference type="EMBL" id="WBA10146.1"/>
    </source>
</evidence>
<evidence type="ECO:0000313" key="6">
    <source>
        <dbReference type="Proteomes" id="UP001164748"/>
    </source>
</evidence>
<dbReference type="InterPro" id="IPR000086">
    <property type="entry name" value="NUDIX_hydrolase_dom"/>
</dbReference>
<feature type="domain" description="Nudix hydrolase" evidence="4">
    <location>
        <begin position="21"/>
        <end position="160"/>
    </location>
</feature>
<evidence type="ECO:0000256" key="2">
    <source>
        <dbReference type="ARBA" id="ARBA00022801"/>
    </source>
</evidence>
<dbReference type="SUPFAM" id="SSF55811">
    <property type="entry name" value="Nudix"/>
    <property type="match status" value="1"/>
</dbReference>
<dbReference type="PROSITE" id="PS51462">
    <property type="entry name" value="NUDIX"/>
    <property type="match status" value="1"/>
</dbReference>
<name>A0AA47KND7_9GAMM</name>
<comment type="similarity">
    <text evidence="3">Belongs to the Nudix hydrolase family.</text>
</comment>
<dbReference type="InterPro" id="IPR015797">
    <property type="entry name" value="NUDIX_hydrolase-like_dom_sf"/>
</dbReference>
<reference evidence="5" key="1">
    <citation type="submission" date="2022-09" db="EMBL/GenBank/DDBJ databases">
        <authorList>
            <person name="Li Z.-J."/>
        </authorList>
    </citation>
    <scope>NUCLEOTIDE SEQUENCE</scope>
    <source>
        <strain evidence="5">TGB11</strain>
        <plasmid evidence="5">unnamed</plasmid>
    </source>
</reference>
<dbReference type="GO" id="GO:0016787">
    <property type="term" value="F:hydrolase activity"/>
    <property type="evidence" value="ECO:0007669"/>
    <property type="project" value="UniProtKB-KW"/>
</dbReference>
<keyword evidence="2 3" id="KW-0378">Hydrolase</keyword>
<dbReference type="PRINTS" id="PR00502">
    <property type="entry name" value="NUDIXFAMILY"/>
</dbReference>
<dbReference type="AlphaFoldDB" id="A0AA47KND7"/>